<comment type="caution">
    <text evidence="1">The sequence shown here is derived from an EMBL/GenBank/DDBJ whole genome shotgun (WGS) entry which is preliminary data.</text>
</comment>
<evidence type="ECO:0000313" key="1">
    <source>
        <dbReference type="EMBL" id="MPN11978.1"/>
    </source>
</evidence>
<accession>A0A645FC81</accession>
<organism evidence="1">
    <name type="scientific">bioreactor metagenome</name>
    <dbReference type="NCBI Taxonomy" id="1076179"/>
    <lineage>
        <taxon>unclassified sequences</taxon>
        <taxon>metagenomes</taxon>
        <taxon>ecological metagenomes</taxon>
    </lineage>
</organism>
<gene>
    <name evidence="1" type="ORF">SDC9_159287</name>
</gene>
<sequence length="125" mass="13618">MDLVDEQDVVGVQVGQDRRQVARALQHRARGLAQVDAHLLGDDVGQGGLAQARGAEQQHVVERFAALLRCLDEDFQLFADFLLAGVVGQPLGAQGAFQGLFLRRLALRRDDAVRTGDQFVGFDHG</sequence>
<dbReference type="EMBL" id="VSSQ01058251">
    <property type="protein sequence ID" value="MPN11978.1"/>
    <property type="molecule type" value="Genomic_DNA"/>
</dbReference>
<proteinExistence type="predicted"/>
<protein>
    <submittedName>
        <fullName evidence="1">Uncharacterized protein</fullName>
    </submittedName>
</protein>
<reference evidence="1" key="1">
    <citation type="submission" date="2019-08" db="EMBL/GenBank/DDBJ databases">
        <authorList>
            <person name="Kucharzyk K."/>
            <person name="Murdoch R.W."/>
            <person name="Higgins S."/>
            <person name="Loffler F."/>
        </authorList>
    </citation>
    <scope>NUCLEOTIDE SEQUENCE</scope>
</reference>
<name>A0A645FC81_9ZZZZ</name>
<dbReference type="AlphaFoldDB" id="A0A645FC81"/>